<feature type="transmembrane region" description="Helical" evidence="6">
    <location>
        <begin position="65"/>
        <end position="87"/>
    </location>
</feature>
<dbReference type="Pfam" id="PF06271">
    <property type="entry name" value="RDD"/>
    <property type="match status" value="1"/>
</dbReference>
<accession>A0A6I6CLI4</accession>
<protein>
    <submittedName>
        <fullName evidence="8">RDD family protein</fullName>
    </submittedName>
</protein>
<comment type="subcellular location">
    <subcellularLocation>
        <location evidence="1">Cell membrane</location>
        <topology evidence="1">Multi-pass membrane protein</topology>
    </subcellularLocation>
</comment>
<evidence type="ECO:0000256" key="5">
    <source>
        <dbReference type="ARBA" id="ARBA00023136"/>
    </source>
</evidence>
<evidence type="ECO:0000256" key="4">
    <source>
        <dbReference type="ARBA" id="ARBA00022989"/>
    </source>
</evidence>
<dbReference type="AlphaFoldDB" id="A0A6I6CLI4"/>
<proteinExistence type="predicted"/>
<organism evidence="8 9">
    <name type="scientific">Wolbachia pipientis</name>
    <dbReference type="NCBI Taxonomy" id="955"/>
    <lineage>
        <taxon>Bacteria</taxon>
        <taxon>Pseudomonadati</taxon>
        <taxon>Pseudomonadota</taxon>
        <taxon>Alphaproteobacteria</taxon>
        <taxon>Rickettsiales</taxon>
        <taxon>Anaplasmataceae</taxon>
        <taxon>Wolbachieae</taxon>
        <taxon>Wolbachia</taxon>
    </lineage>
</organism>
<evidence type="ECO:0000313" key="9">
    <source>
        <dbReference type="Proteomes" id="UP000422744"/>
    </source>
</evidence>
<evidence type="ECO:0000259" key="7">
    <source>
        <dbReference type="Pfam" id="PF06271"/>
    </source>
</evidence>
<keyword evidence="3 6" id="KW-0812">Transmembrane</keyword>
<evidence type="ECO:0000256" key="3">
    <source>
        <dbReference type="ARBA" id="ARBA00022692"/>
    </source>
</evidence>
<name>A0A6I6CLI4_WOLPI</name>
<reference evidence="8 9" key="1">
    <citation type="submission" date="2019-03" db="EMBL/GenBank/DDBJ databases">
        <title>Wolbachia endosymbiont of Haematobia irritans wIrr.</title>
        <authorList>
            <person name="Parry R.H."/>
            <person name="Asgari S."/>
        </authorList>
    </citation>
    <scope>NUCLEOTIDE SEQUENCE [LARGE SCALE GENOMIC DNA]</scope>
    <source>
        <strain evidence="9">wIrr</strain>
    </source>
</reference>
<dbReference type="EMBL" id="CP037426">
    <property type="protein sequence ID" value="QGT16456.1"/>
    <property type="molecule type" value="Genomic_DNA"/>
</dbReference>
<dbReference type="PANTHER" id="PTHR36115">
    <property type="entry name" value="PROLINE-RICH ANTIGEN HOMOLOG-RELATED"/>
    <property type="match status" value="1"/>
</dbReference>
<evidence type="ECO:0000313" key="8">
    <source>
        <dbReference type="EMBL" id="QGT16456.1"/>
    </source>
</evidence>
<dbReference type="RefSeq" id="WP_155969099.1">
    <property type="nucleotide sequence ID" value="NZ_CP037426.1"/>
</dbReference>
<sequence>MNTEINVKVNYVGFTRRIVAEILDLIIFSPHFIFGFIYGVFIVSLQDQDKDKDSFQELAQLATEIPFIVSTVVATLVLTISKILMVTKLGGTPGKLLCGMHIKDANTFTNVTLMQATIRCISKGSIWIIFRFLLHLHYHGYTFLYLLIVLILFLFAVFDQRKQTFYDKIAKTVVIDYKSS</sequence>
<gene>
    <name evidence="8" type="ORF">E0495_04425</name>
</gene>
<feature type="transmembrane region" description="Helical" evidence="6">
    <location>
        <begin position="25"/>
        <end position="45"/>
    </location>
</feature>
<evidence type="ECO:0000256" key="6">
    <source>
        <dbReference type="SAM" id="Phobius"/>
    </source>
</evidence>
<evidence type="ECO:0000256" key="1">
    <source>
        <dbReference type="ARBA" id="ARBA00004651"/>
    </source>
</evidence>
<dbReference type="InterPro" id="IPR051791">
    <property type="entry name" value="Pra-immunoreactive"/>
</dbReference>
<keyword evidence="2" id="KW-1003">Cell membrane</keyword>
<feature type="domain" description="RDD" evidence="7">
    <location>
        <begin position="11"/>
        <end position="171"/>
    </location>
</feature>
<dbReference type="GO" id="GO:0005886">
    <property type="term" value="C:plasma membrane"/>
    <property type="evidence" value="ECO:0007669"/>
    <property type="project" value="UniProtKB-SubCell"/>
</dbReference>
<evidence type="ECO:0000256" key="2">
    <source>
        <dbReference type="ARBA" id="ARBA00022475"/>
    </source>
</evidence>
<keyword evidence="4 6" id="KW-1133">Transmembrane helix</keyword>
<dbReference type="InterPro" id="IPR010432">
    <property type="entry name" value="RDD"/>
</dbReference>
<keyword evidence="5 6" id="KW-0472">Membrane</keyword>
<dbReference type="Proteomes" id="UP000422744">
    <property type="component" value="Chromosome"/>
</dbReference>
<feature type="transmembrane region" description="Helical" evidence="6">
    <location>
        <begin position="136"/>
        <end position="158"/>
    </location>
</feature>